<accession>A0A0J6F5H7</accession>
<dbReference type="Proteomes" id="UP000054567">
    <property type="component" value="Unassembled WGS sequence"/>
</dbReference>
<reference evidence="2" key="3">
    <citation type="journal article" date="2010" name="Genome Res.">
        <title>Population genomic sequencing of Coccidioides fungi reveals recent hybridization and transposon control.</title>
        <authorList>
            <person name="Neafsey D.E."/>
            <person name="Barker B.M."/>
            <person name="Sharpton T.J."/>
            <person name="Stajich J.E."/>
            <person name="Park D.J."/>
            <person name="Whiston E."/>
            <person name="Hung C.-Y."/>
            <person name="McMahan C."/>
            <person name="White J."/>
            <person name="Sykes S."/>
            <person name="Heiman D."/>
            <person name="Young S."/>
            <person name="Zeng Q."/>
            <person name="Abouelleil A."/>
            <person name="Aftuck L."/>
            <person name="Bessette D."/>
            <person name="Brown A."/>
            <person name="FitzGerald M."/>
            <person name="Lui A."/>
            <person name="Macdonald J.P."/>
            <person name="Priest M."/>
            <person name="Orbach M.J."/>
            <person name="Galgiani J.N."/>
            <person name="Kirkland T.N."/>
            <person name="Cole G.T."/>
            <person name="Birren B.W."/>
            <person name="Henn M.R."/>
            <person name="Taylor J.W."/>
            <person name="Rounsley S.D."/>
        </authorList>
    </citation>
    <scope>NUCLEOTIDE SEQUENCE [LARGE SCALE GENOMIC DNA]</scope>
    <source>
        <strain evidence="2">RMSCC 3488</strain>
    </source>
</reference>
<evidence type="ECO:0000313" key="2">
    <source>
        <dbReference type="Proteomes" id="UP000054567"/>
    </source>
</evidence>
<evidence type="ECO:0000313" key="1">
    <source>
        <dbReference type="EMBL" id="KMM65438.1"/>
    </source>
</evidence>
<sequence>MSICRHVCRRACQQQDGPIANHVWISDALLTRSFTEFTRTQRRYGSNVPGPLEARRRLAKRRNADLVMAGYGGAGIDPAILFGQNPEGHKQFEFPFGSFLSGQDPSTVSPLPFHSLPGTATPAQTLNAPPFLSPDLLSLASTQDWDKIFTRVLPKTCCLDDIRDLVSYLGVDLRSHPQLSQLILNHIIGVYRKGTWPLTQISDFLGDPYLNPRGSNNFVAVVRALVSKPGTKLEVEAIFQMLRFQLSLGLVPRHEIPLMLKLVPRIRTSDIRPESPGVLHTFCFEAIWQGIELCSVVQPKDLGNRTLSSWLGLLSRGNATGRSALLSKDIIRLLAGSRASYSPGLQTVSLQIVKLIATHTKSAALIYWKHFRNFIQYFNDVGNLFPSRLLMDSIFRVTKSLLFSREYRKTRRKLLGIWSDILEHSNLSFLLHEAHWDFSRQGWLSSRMTRKTPRARLSRNREHRLMRKEWLLRLWLVKILDRKARVERRRRQLFGKLLAYDKRLRGPRPKVDLVSYLDRSMQMLGGLGLPHADAVSITSTQMRYERRMLNYPHIPKNAIQALSRVELSGLRSNVFQENDPNRLLEDEMFCYWEDMARKIDVTAPDFANKILLYTETNSPLRSGLLRILRRHTPFKIALAYSWNPCRRYSDVEPHGGQKYTSEGYPVLNPADCLATMHSIALIFACSSKLSPRNAYRLTRWCFEFLLDHNAPITPTMVRALYHAGIYRFREAGMSVPQARFSYIINHVREVEGDAIASALASGVPFEVTYLLGKN</sequence>
<name>A0A0J6F5H7_COCPO</name>
<dbReference type="OrthoDB" id="2013972at2759"/>
<organism evidence="1 2">
    <name type="scientific">Coccidioides posadasii RMSCC 3488</name>
    <dbReference type="NCBI Taxonomy" id="454284"/>
    <lineage>
        <taxon>Eukaryota</taxon>
        <taxon>Fungi</taxon>
        <taxon>Dikarya</taxon>
        <taxon>Ascomycota</taxon>
        <taxon>Pezizomycotina</taxon>
        <taxon>Eurotiomycetes</taxon>
        <taxon>Eurotiomycetidae</taxon>
        <taxon>Onygenales</taxon>
        <taxon>Onygenaceae</taxon>
        <taxon>Coccidioides</taxon>
    </lineage>
</organism>
<proteinExistence type="predicted"/>
<gene>
    <name evidence="1" type="ORF">CPAG_01789</name>
</gene>
<reference evidence="1 2" key="1">
    <citation type="submission" date="2007-06" db="EMBL/GenBank/DDBJ databases">
        <title>The Genome Sequence of Coccidioides posadasii RMSCC_3488.</title>
        <authorList>
            <consortium name="Coccidioides Genome Resources Consortium"/>
            <consortium name="The Broad Institute Genome Sequencing Platform"/>
            <person name="Henn M.R."/>
            <person name="Sykes S."/>
            <person name="Young S."/>
            <person name="Jaffe D."/>
            <person name="Berlin A."/>
            <person name="Alvarez P."/>
            <person name="Butler J."/>
            <person name="Gnerre S."/>
            <person name="Grabherr M."/>
            <person name="Mauceli E."/>
            <person name="Brockman W."/>
            <person name="Kodira C."/>
            <person name="Alvarado L."/>
            <person name="Zeng Q."/>
            <person name="Crawford M."/>
            <person name="Antoine C."/>
            <person name="Devon K."/>
            <person name="Galgiani J."/>
            <person name="Orsborn K."/>
            <person name="Lewis M.L."/>
            <person name="Nusbaum C."/>
            <person name="Galagan J."/>
            <person name="Birren B."/>
        </authorList>
    </citation>
    <scope>NUCLEOTIDE SEQUENCE [LARGE SCALE GENOMIC DNA]</scope>
    <source>
        <strain evidence="1 2">RMSCC 3488</strain>
    </source>
</reference>
<reference evidence="2" key="2">
    <citation type="journal article" date="2009" name="Genome Res.">
        <title>Comparative genomic analyses of the human fungal pathogens Coccidioides and their relatives.</title>
        <authorList>
            <person name="Sharpton T.J."/>
            <person name="Stajich J.E."/>
            <person name="Rounsley S.D."/>
            <person name="Gardner M.J."/>
            <person name="Wortman J.R."/>
            <person name="Jordar V.S."/>
            <person name="Maiti R."/>
            <person name="Kodira C.D."/>
            <person name="Neafsey D.E."/>
            <person name="Zeng Q."/>
            <person name="Hung C.-Y."/>
            <person name="McMahan C."/>
            <person name="Muszewska A."/>
            <person name="Grynberg M."/>
            <person name="Mandel M.A."/>
            <person name="Kellner E.M."/>
            <person name="Barker B.M."/>
            <person name="Galgiani J.N."/>
            <person name="Orbach M.J."/>
            <person name="Kirkland T.N."/>
            <person name="Cole G.T."/>
            <person name="Henn M.R."/>
            <person name="Birren B.W."/>
            <person name="Taylor J.W."/>
        </authorList>
    </citation>
    <scope>NUCLEOTIDE SEQUENCE [LARGE SCALE GENOMIC DNA]</scope>
    <source>
        <strain evidence="2">RMSCC 3488</strain>
    </source>
</reference>
<dbReference type="VEuPathDB" id="FungiDB:CPAG_01789"/>
<protein>
    <submittedName>
        <fullName evidence="1">Uncharacterized protein</fullName>
    </submittedName>
</protein>
<dbReference type="EMBL" id="DS268109">
    <property type="protein sequence ID" value="KMM65438.1"/>
    <property type="molecule type" value="Genomic_DNA"/>
</dbReference>
<dbReference type="AlphaFoldDB" id="A0A0J6F5H7"/>